<dbReference type="EMBL" id="JAGYWB010000009">
    <property type="protein sequence ID" value="KAI0510089.1"/>
    <property type="molecule type" value="Genomic_DNA"/>
</dbReference>
<accession>A0A8T3BAP0</accession>
<protein>
    <submittedName>
        <fullName evidence="1">Uncharacterized protein</fullName>
    </submittedName>
</protein>
<evidence type="ECO:0000313" key="2">
    <source>
        <dbReference type="Proteomes" id="UP000829196"/>
    </source>
</evidence>
<name>A0A8T3BAP0_DENNO</name>
<organism evidence="1 2">
    <name type="scientific">Dendrobium nobile</name>
    <name type="common">Orchid</name>
    <dbReference type="NCBI Taxonomy" id="94219"/>
    <lineage>
        <taxon>Eukaryota</taxon>
        <taxon>Viridiplantae</taxon>
        <taxon>Streptophyta</taxon>
        <taxon>Embryophyta</taxon>
        <taxon>Tracheophyta</taxon>
        <taxon>Spermatophyta</taxon>
        <taxon>Magnoliopsida</taxon>
        <taxon>Liliopsida</taxon>
        <taxon>Asparagales</taxon>
        <taxon>Orchidaceae</taxon>
        <taxon>Epidendroideae</taxon>
        <taxon>Malaxideae</taxon>
        <taxon>Dendrobiinae</taxon>
        <taxon>Dendrobium</taxon>
    </lineage>
</organism>
<sequence length="75" mass="8647">MFPMCFIYRNASLAVVPEQLGWPVNLWETAASARRCYRAGGWICLRMETRRIWPQLSFSLPSFSETDFPVLCGNT</sequence>
<comment type="caution">
    <text evidence="1">The sequence shown here is derived from an EMBL/GenBank/DDBJ whole genome shotgun (WGS) entry which is preliminary data.</text>
</comment>
<reference evidence="1" key="1">
    <citation type="journal article" date="2022" name="Front. Genet.">
        <title>Chromosome-Scale Assembly of the Dendrobium nobile Genome Provides Insights Into the Molecular Mechanism of the Biosynthesis of the Medicinal Active Ingredient of Dendrobium.</title>
        <authorList>
            <person name="Xu Q."/>
            <person name="Niu S.-C."/>
            <person name="Li K.-L."/>
            <person name="Zheng P.-J."/>
            <person name="Zhang X.-J."/>
            <person name="Jia Y."/>
            <person name="Liu Y."/>
            <person name="Niu Y.-X."/>
            <person name="Yu L.-H."/>
            <person name="Chen D.-F."/>
            <person name="Zhang G.-Q."/>
        </authorList>
    </citation>
    <scope>NUCLEOTIDE SEQUENCE</scope>
    <source>
        <tissue evidence="1">Leaf</tissue>
    </source>
</reference>
<dbReference type="AlphaFoldDB" id="A0A8T3BAP0"/>
<evidence type="ECO:0000313" key="1">
    <source>
        <dbReference type="EMBL" id="KAI0510089.1"/>
    </source>
</evidence>
<keyword evidence="2" id="KW-1185">Reference proteome</keyword>
<dbReference type="Proteomes" id="UP000829196">
    <property type="component" value="Unassembled WGS sequence"/>
</dbReference>
<proteinExistence type="predicted"/>
<gene>
    <name evidence="1" type="ORF">KFK09_010689</name>
</gene>